<proteinExistence type="predicted"/>
<dbReference type="InterPro" id="IPR036465">
    <property type="entry name" value="vWFA_dom_sf"/>
</dbReference>
<dbReference type="PROSITE" id="PS50234">
    <property type="entry name" value="VWFA"/>
    <property type="match status" value="1"/>
</dbReference>
<evidence type="ECO:0000313" key="8">
    <source>
        <dbReference type="Proteomes" id="UP000823769"/>
    </source>
</evidence>
<dbReference type="Pfam" id="PF07584">
    <property type="entry name" value="BatA"/>
    <property type="match status" value="1"/>
</dbReference>
<evidence type="ECO:0000259" key="6">
    <source>
        <dbReference type="PROSITE" id="PS50234"/>
    </source>
</evidence>
<dbReference type="Gene3D" id="3.40.50.410">
    <property type="entry name" value="von Willebrand factor, type A domain"/>
    <property type="match status" value="1"/>
</dbReference>
<evidence type="ECO:0000256" key="3">
    <source>
        <dbReference type="ARBA" id="ARBA00022989"/>
    </source>
</evidence>
<evidence type="ECO:0000256" key="4">
    <source>
        <dbReference type="ARBA" id="ARBA00023136"/>
    </source>
</evidence>
<dbReference type="Proteomes" id="UP000823769">
    <property type="component" value="Unassembled WGS sequence"/>
</dbReference>
<keyword evidence="4 5" id="KW-0472">Membrane</keyword>
<feature type="transmembrane region" description="Helical" evidence="5">
    <location>
        <begin position="302"/>
        <end position="323"/>
    </location>
</feature>
<keyword evidence="1" id="KW-1003">Cell membrane</keyword>
<evidence type="ECO:0000256" key="5">
    <source>
        <dbReference type="SAM" id="Phobius"/>
    </source>
</evidence>
<name>A0A9D9NPA4_9BACT</name>
<dbReference type="Pfam" id="PF00092">
    <property type="entry name" value="VWA"/>
    <property type="match status" value="1"/>
</dbReference>
<dbReference type="SMART" id="SM00327">
    <property type="entry name" value="VWA"/>
    <property type="match status" value="1"/>
</dbReference>
<dbReference type="EMBL" id="JADILW010000098">
    <property type="protein sequence ID" value="MBO8480781.1"/>
    <property type="molecule type" value="Genomic_DNA"/>
</dbReference>
<dbReference type="InterPro" id="IPR024163">
    <property type="entry name" value="Aerotolerance_reg_N"/>
</dbReference>
<reference evidence="7" key="2">
    <citation type="journal article" date="2021" name="PeerJ">
        <title>Extensive microbial diversity within the chicken gut microbiome revealed by metagenomics and culture.</title>
        <authorList>
            <person name="Gilroy R."/>
            <person name="Ravi A."/>
            <person name="Getino M."/>
            <person name="Pursley I."/>
            <person name="Horton D.L."/>
            <person name="Alikhan N.F."/>
            <person name="Baker D."/>
            <person name="Gharbi K."/>
            <person name="Hall N."/>
            <person name="Watson M."/>
            <person name="Adriaenssens E.M."/>
            <person name="Foster-Nyarko E."/>
            <person name="Jarju S."/>
            <person name="Secka A."/>
            <person name="Antonio M."/>
            <person name="Oren A."/>
            <person name="Chaudhuri R.R."/>
            <person name="La Ragione R."/>
            <person name="Hildebrand F."/>
            <person name="Pallen M.J."/>
        </authorList>
    </citation>
    <scope>NUCLEOTIDE SEQUENCE</scope>
    <source>
        <strain evidence="7">B3-1481</strain>
    </source>
</reference>
<evidence type="ECO:0000256" key="1">
    <source>
        <dbReference type="ARBA" id="ARBA00022475"/>
    </source>
</evidence>
<evidence type="ECO:0000256" key="2">
    <source>
        <dbReference type="ARBA" id="ARBA00022692"/>
    </source>
</evidence>
<dbReference type="InterPro" id="IPR033881">
    <property type="entry name" value="vWA_BatA_type"/>
</dbReference>
<sequence>MFLEYPELLWLLVVPLLLVAHYVYLELSERRPHMRVSTIRPWRRTGFSPLAVIRHLPFAFRTAALCLIIVAVARPRSSSETETVDTEGIDIVLAMDVSTTMLARDFTPDRISVAKDIAIEFIAQRPSDRIGIVVFAGESYTQCPLTTDRATLINMMKEVQTGLIDDGTAIGNGIATAVARLKDSDAPSRVVILLTDGVNNTGEIAPLTAAEIARTYGVRIYTIGVGANGTAPYPVITPWGVEVQNVKVEIDENLLQQVAEMTGGRYFRATDNTKLAEIYSEINKMETARTTVDSFPIYKELFGGYALAALACLLLELLVRILLRRLP</sequence>
<dbReference type="PANTHER" id="PTHR22550">
    <property type="entry name" value="SPORE GERMINATION PROTEIN"/>
    <property type="match status" value="1"/>
</dbReference>
<reference evidence="7" key="1">
    <citation type="submission" date="2020-10" db="EMBL/GenBank/DDBJ databases">
        <authorList>
            <person name="Gilroy R."/>
        </authorList>
    </citation>
    <scope>NUCLEOTIDE SEQUENCE</scope>
    <source>
        <strain evidence="7">B3-1481</strain>
    </source>
</reference>
<dbReference type="SUPFAM" id="SSF53300">
    <property type="entry name" value="vWA-like"/>
    <property type="match status" value="1"/>
</dbReference>
<accession>A0A9D9NPA4</accession>
<dbReference type="PANTHER" id="PTHR22550:SF5">
    <property type="entry name" value="LEUCINE ZIPPER PROTEIN 4"/>
    <property type="match status" value="1"/>
</dbReference>
<feature type="domain" description="VWFA" evidence="6">
    <location>
        <begin position="90"/>
        <end position="282"/>
    </location>
</feature>
<dbReference type="AlphaFoldDB" id="A0A9D9NPA4"/>
<gene>
    <name evidence="7" type="ORF">IAB76_06730</name>
</gene>
<evidence type="ECO:0000313" key="7">
    <source>
        <dbReference type="EMBL" id="MBO8480781.1"/>
    </source>
</evidence>
<dbReference type="InterPro" id="IPR050768">
    <property type="entry name" value="UPF0353/GerABKA_families"/>
</dbReference>
<protein>
    <submittedName>
        <fullName evidence="7">VWA domain-containing protein</fullName>
    </submittedName>
</protein>
<comment type="caution">
    <text evidence="7">The sequence shown here is derived from an EMBL/GenBank/DDBJ whole genome shotgun (WGS) entry which is preliminary data.</text>
</comment>
<keyword evidence="2 5" id="KW-0812">Transmembrane</keyword>
<dbReference type="CDD" id="cd01467">
    <property type="entry name" value="vWA_BatA_type"/>
    <property type="match status" value="1"/>
</dbReference>
<keyword evidence="3 5" id="KW-1133">Transmembrane helix</keyword>
<feature type="transmembrane region" description="Helical" evidence="5">
    <location>
        <begin position="6"/>
        <end position="25"/>
    </location>
</feature>
<dbReference type="InterPro" id="IPR002035">
    <property type="entry name" value="VWF_A"/>
</dbReference>
<organism evidence="7 8">
    <name type="scientific">Candidatus Cryptobacteroides avistercoris</name>
    <dbReference type="NCBI Taxonomy" id="2840758"/>
    <lineage>
        <taxon>Bacteria</taxon>
        <taxon>Pseudomonadati</taxon>
        <taxon>Bacteroidota</taxon>
        <taxon>Bacteroidia</taxon>
        <taxon>Bacteroidales</taxon>
        <taxon>Candidatus Cryptobacteroides</taxon>
    </lineage>
</organism>